<accession>A0ACB9CEC2</accession>
<sequence>MAEGFELYHIPQQSRRHKLRVGDLQGLRYDGEEFHRSAVSVLMGSMFLKPAQELLDGICDVGFGDKFEVACGLMMDPNLVHHYSSTSGVDIAKRLRLISLLDQVKKYSKVLREV</sequence>
<evidence type="ECO:0000313" key="1">
    <source>
        <dbReference type="EMBL" id="KAI3732624.1"/>
    </source>
</evidence>
<dbReference type="Proteomes" id="UP001056120">
    <property type="component" value="Linkage Group LG21"/>
</dbReference>
<proteinExistence type="predicted"/>
<comment type="caution">
    <text evidence="1">The sequence shown here is derived from an EMBL/GenBank/DDBJ whole genome shotgun (WGS) entry which is preliminary data.</text>
</comment>
<protein>
    <submittedName>
        <fullName evidence="1">Uncharacterized protein</fullName>
    </submittedName>
</protein>
<evidence type="ECO:0000313" key="2">
    <source>
        <dbReference type="Proteomes" id="UP001056120"/>
    </source>
</evidence>
<dbReference type="EMBL" id="CM042038">
    <property type="protein sequence ID" value="KAI3732624.1"/>
    <property type="molecule type" value="Genomic_DNA"/>
</dbReference>
<reference evidence="2" key="1">
    <citation type="journal article" date="2022" name="Mol. Ecol. Resour.">
        <title>The genomes of chicory, endive, great burdock and yacon provide insights into Asteraceae palaeo-polyploidization history and plant inulin production.</title>
        <authorList>
            <person name="Fan W."/>
            <person name="Wang S."/>
            <person name="Wang H."/>
            <person name="Wang A."/>
            <person name="Jiang F."/>
            <person name="Liu H."/>
            <person name="Zhao H."/>
            <person name="Xu D."/>
            <person name="Zhang Y."/>
        </authorList>
    </citation>
    <scope>NUCLEOTIDE SEQUENCE [LARGE SCALE GENOMIC DNA]</scope>
    <source>
        <strain evidence="2">cv. Yunnan</strain>
    </source>
</reference>
<keyword evidence="2" id="KW-1185">Reference proteome</keyword>
<gene>
    <name evidence="1" type="ORF">L1987_63831</name>
</gene>
<organism evidence="1 2">
    <name type="scientific">Smallanthus sonchifolius</name>
    <dbReference type="NCBI Taxonomy" id="185202"/>
    <lineage>
        <taxon>Eukaryota</taxon>
        <taxon>Viridiplantae</taxon>
        <taxon>Streptophyta</taxon>
        <taxon>Embryophyta</taxon>
        <taxon>Tracheophyta</taxon>
        <taxon>Spermatophyta</taxon>
        <taxon>Magnoliopsida</taxon>
        <taxon>eudicotyledons</taxon>
        <taxon>Gunneridae</taxon>
        <taxon>Pentapetalae</taxon>
        <taxon>asterids</taxon>
        <taxon>campanulids</taxon>
        <taxon>Asterales</taxon>
        <taxon>Asteraceae</taxon>
        <taxon>Asteroideae</taxon>
        <taxon>Heliantheae alliance</taxon>
        <taxon>Millerieae</taxon>
        <taxon>Smallanthus</taxon>
    </lineage>
</organism>
<reference evidence="1 2" key="2">
    <citation type="journal article" date="2022" name="Mol. Ecol. Resour.">
        <title>The genomes of chicory, endive, great burdock and yacon provide insights into Asteraceae paleo-polyploidization history and plant inulin production.</title>
        <authorList>
            <person name="Fan W."/>
            <person name="Wang S."/>
            <person name="Wang H."/>
            <person name="Wang A."/>
            <person name="Jiang F."/>
            <person name="Liu H."/>
            <person name="Zhao H."/>
            <person name="Xu D."/>
            <person name="Zhang Y."/>
        </authorList>
    </citation>
    <scope>NUCLEOTIDE SEQUENCE [LARGE SCALE GENOMIC DNA]</scope>
    <source>
        <strain evidence="2">cv. Yunnan</strain>
        <tissue evidence="1">Leaves</tissue>
    </source>
</reference>
<name>A0ACB9CEC2_9ASTR</name>